<dbReference type="RefSeq" id="WP_344693880.1">
    <property type="nucleotide sequence ID" value="NZ_BAABBF010000006.1"/>
</dbReference>
<keyword evidence="1" id="KW-0805">Transcription regulation</keyword>
<evidence type="ECO:0000313" key="6">
    <source>
        <dbReference type="Proteomes" id="UP001500523"/>
    </source>
</evidence>
<dbReference type="InterPro" id="IPR036388">
    <property type="entry name" value="WH-like_DNA-bd_sf"/>
</dbReference>
<keyword evidence="2" id="KW-0238">DNA-binding</keyword>
<dbReference type="PROSITE" id="PS01117">
    <property type="entry name" value="HTH_MARR_1"/>
    <property type="match status" value="1"/>
</dbReference>
<dbReference type="EMBL" id="BAABBF010000006">
    <property type="protein sequence ID" value="GAA3716757.1"/>
    <property type="molecule type" value="Genomic_DNA"/>
</dbReference>
<dbReference type="InterPro" id="IPR023187">
    <property type="entry name" value="Tscrpt_reg_MarR-type_CS"/>
</dbReference>
<reference evidence="6" key="1">
    <citation type="journal article" date="2019" name="Int. J. Syst. Evol. Microbiol.">
        <title>The Global Catalogue of Microorganisms (GCM) 10K type strain sequencing project: providing services to taxonomists for standard genome sequencing and annotation.</title>
        <authorList>
            <consortium name="The Broad Institute Genomics Platform"/>
            <consortium name="The Broad Institute Genome Sequencing Center for Infectious Disease"/>
            <person name="Wu L."/>
            <person name="Ma J."/>
        </authorList>
    </citation>
    <scope>NUCLEOTIDE SEQUENCE [LARGE SCALE GENOMIC DNA]</scope>
    <source>
        <strain evidence="6">JCM 17498</strain>
    </source>
</reference>
<evidence type="ECO:0000256" key="3">
    <source>
        <dbReference type="ARBA" id="ARBA00023163"/>
    </source>
</evidence>
<dbReference type="PANTHER" id="PTHR35790:SF4">
    <property type="entry name" value="HTH-TYPE TRANSCRIPTIONAL REGULATOR PCHR"/>
    <property type="match status" value="1"/>
</dbReference>
<organism evidence="5 6">
    <name type="scientific">Sphingomonas cynarae</name>
    <dbReference type="NCBI Taxonomy" id="930197"/>
    <lineage>
        <taxon>Bacteria</taxon>
        <taxon>Pseudomonadati</taxon>
        <taxon>Pseudomonadota</taxon>
        <taxon>Alphaproteobacteria</taxon>
        <taxon>Sphingomonadales</taxon>
        <taxon>Sphingomonadaceae</taxon>
        <taxon>Sphingomonas</taxon>
    </lineage>
</organism>
<proteinExistence type="predicted"/>
<dbReference type="InterPro" id="IPR052067">
    <property type="entry name" value="Metal_resp_HTH_trans_reg"/>
</dbReference>
<evidence type="ECO:0000259" key="4">
    <source>
        <dbReference type="PROSITE" id="PS50995"/>
    </source>
</evidence>
<dbReference type="PANTHER" id="PTHR35790">
    <property type="entry name" value="HTH-TYPE TRANSCRIPTIONAL REGULATOR PCHR"/>
    <property type="match status" value="1"/>
</dbReference>
<dbReference type="InterPro" id="IPR000835">
    <property type="entry name" value="HTH_MarR-typ"/>
</dbReference>
<dbReference type="Pfam" id="PF12802">
    <property type="entry name" value="MarR_2"/>
    <property type="match status" value="1"/>
</dbReference>
<sequence>MARRPLILDDFIPYRLSVTSNLVSDTIARTYEALFGLTIPEWRLVAVIAERDGITQQAIGATTRMDKVTVSRAAIALVDRGLLARMANPDDRRSHLLRLTGPGQELYAAVAPQAIALERRIFAGFAPAEIAAFTAMLRRIEAAALALDATGDAP</sequence>
<dbReference type="PROSITE" id="PS50995">
    <property type="entry name" value="HTH_MARR_2"/>
    <property type="match status" value="1"/>
</dbReference>
<evidence type="ECO:0000256" key="1">
    <source>
        <dbReference type="ARBA" id="ARBA00023015"/>
    </source>
</evidence>
<dbReference type="SMART" id="SM00347">
    <property type="entry name" value="HTH_MARR"/>
    <property type="match status" value="1"/>
</dbReference>
<dbReference type="Proteomes" id="UP001500523">
    <property type="component" value="Unassembled WGS sequence"/>
</dbReference>
<evidence type="ECO:0000313" key="5">
    <source>
        <dbReference type="EMBL" id="GAA3716757.1"/>
    </source>
</evidence>
<dbReference type="InterPro" id="IPR036390">
    <property type="entry name" value="WH_DNA-bd_sf"/>
</dbReference>
<feature type="domain" description="HTH marR-type" evidence="4">
    <location>
        <begin position="1"/>
        <end position="142"/>
    </location>
</feature>
<dbReference type="Gene3D" id="1.10.10.10">
    <property type="entry name" value="Winged helix-like DNA-binding domain superfamily/Winged helix DNA-binding domain"/>
    <property type="match status" value="1"/>
</dbReference>
<comment type="caution">
    <text evidence="5">The sequence shown here is derived from an EMBL/GenBank/DDBJ whole genome shotgun (WGS) entry which is preliminary data.</text>
</comment>
<dbReference type="PRINTS" id="PR00598">
    <property type="entry name" value="HTHMARR"/>
</dbReference>
<keyword evidence="6" id="KW-1185">Reference proteome</keyword>
<name>A0ABP7EB14_9SPHN</name>
<accession>A0ABP7EB14</accession>
<keyword evidence="3" id="KW-0804">Transcription</keyword>
<gene>
    <name evidence="5" type="ORF">GCM10022268_26430</name>
</gene>
<dbReference type="SUPFAM" id="SSF46785">
    <property type="entry name" value="Winged helix' DNA-binding domain"/>
    <property type="match status" value="1"/>
</dbReference>
<evidence type="ECO:0000256" key="2">
    <source>
        <dbReference type="ARBA" id="ARBA00023125"/>
    </source>
</evidence>
<protein>
    <submittedName>
        <fullName evidence="5">MarR family winged helix-turn-helix transcriptional regulator</fullName>
    </submittedName>
</protein>